<dbReference type="Proteomes" id="UP000659654">
    <property type="component" value="Unassembled WGS sequence"/>
</dbReference>
<keyword evidence="5" id="KW-1185">Reference proteome</keyword>
<dbReference type="WBParaSite" id="BXY_1758100.1">
    <property type="protein sequence ID" value="BXY_1758100.1"/>
    <property type="gene ID" value="BXY_1758100"/>
</dbReference>
<evidence type="ECO:0000313" key="4">
    <source>
        <dbReference type="Proteomes" id="UP000095284"/>
    </source>
</evidence>
<name>A0A1I7SWZ8_BURXY</name>
<dbReference type="Proteomes" id="UP000095284">
    <property type="component" value="Unplaced"/>
</dbReference>
<protein>
    <submittedName>
        <fullName evidence="2">(pine wood nematode) hypothetical protein</fullName>
    </submittedName>
</protein>
<dbReference type="Proteomes" id="UP000582659">
    <property type="component" value="Unassembled WGS sequence"/>
</dbReference>
<evidence type="ECO:0000313" key="3">
    <source>
        <dbReference type="EMBL" id="CAG9100076.1"/>
    </source>
</evidence>
<feature type="chain" id="PRO_5035360305" evidence="1">
    <location>
        <begin position="17"/>
        <end position="187"/>
    </location>
</feature>
<gene>
    <name evidence="2" type="ORF">BXYJ_LOCUS4674</name>
</gene>
<reference evidence="3" key="2">
    <citation type="submission" date="2020-08" db="EMBL/GenBank/DDBJ databases">
        <authorList>
            <person name="Kikuchi T."/>
        </authorList>
    </citation>
    <scope>NUCLEOTIDE SEQUENCE</scope>
    <source>
        <strain evidence="2">Ka4C1</strain>
    </source>
</reference>
<organism evidence="4 6">
    <name type="scientific">Bursaphelenchus xylophilus</name>
    <name type="common">Pinewood nematode worm</name>
    <name type="synonym">Aphelenchoides xylophilus</name>
    <dbReference type="NCBI Taxonomy" id="6326"/>
    <lineage>
        <taxon>Eukaryota</taxon>
        <taxon>Metazoa</taxon>
        <taxon>Ecdysozoa</taxon>
        <taxon>Nematoda</taxon>
        <taxon>Chromadorea</taxon>
        <taxon>Rhabditida</taxon>
        <taxon>Tylenchina</taxon>
        <taxon>Tylenchomorpha</taxon>
        <taxon>Aphelenchoidea</taxon>
        <taxon>Aphelenchoididae</taxon>
        <taxon>Bursaphelenchus</taxon>
    </lineage>
</organism>
<keyword evidence="1" id="KW-0732">Signal</keyword>
<evidence type="ECO:0000256" key="1">
    <source>
        <dbReference type="SAM" id="SignalP"/>
    </source>
</evidence>
<proteinExistence type="predicted"/>
<evidence type="ECO:0000313" key="6">
    <source>
        <dbReference type="WBParaSite" id="BXY_1758100.1"/>
    </source>
</evidence>
<sequence length="187" mass="20816">MHSRLFVFILVASVKADLEQTLKELNGFLSPAGLDSGVMAELGKTIAENEWEEHKQTFADKLPNSNLIAKYAWQLQTVLQYAGVQLCDPCLQYLPTVQEFLRNGGLASYAVEIALCNTFYWYDSSLIPVCDVGLAGLNLYIQNAQPQEICGAIPSCSAKTTKKRSADRFAEGTGRFFRSNFRFPALF</sequence>
<evidence type="ECO:0000313" key="5">
    <source>
        <dbReference type="Proteomes" id="UP000659654"/>
    </source>
</evidence>
<feature type="signal peptide" evidence="1">
    <location>
        <begin position="1"/>
        <end position="16"/>
    </location>
</feature>
<evidence type="ECO:0000313" key="2">
    <source>
        <dbReference type="EMBL" id="CAD5216716.1"/>
    </source>
</evidence>
<reference evidence="6" key="1">
    <citation type="submission" date="2016-11" db="UniProtKB">
        <authorList>
            <consortium name="WormBaseParasite"/>
        </authorList>
    </citation>
    <scope>IDENTIFICATION</scope>
</reference>
<accession>A0A1I7SWZ8</accession>
<dbReference type="AlphaFoldDB" id="A0A1I7SWZ8"/>
<dbReference type="EMBL" id="CAJFCV020000002">
    <property type="protein sequence ID" value="CAG9100076.1"/>
    <property type="molecule type" value="Genomic_DNA"/>
</dbReference>
<dbReference type="EMBL" id="CAJFDI010000002">
    <property type="protein sequence ID" value="CAD5216716.1"/>
    <property type="molecule type" value="Genomic_DNA"/>
</dbReference>